<comment type="caution">
    <text evidence="1">The sequence shown here is derived from an EMBL/GenBank/DDBJ whole genome shotgun (WGS) entry which is preliminary data.</text>
</comment>
<evidence type="ECO:0000313" key="2">
    <source>
        <dbReference type="Proteomes" id="UP000020467"/>
    </source>
</evidence>
<dbReference type="Proteomes" id="UP000020467">
    <property type="component" value="Unassembled WGS sequence"/>
</dbReference>
<gene>
    <name evidence="1" type="ORF">CFIO01_07346</name>
</gene>
<sequence>MSATLQSERATNIFCGQYHVIDWKLELRETSLHDKCIVGRLCVLAEEQSCPKASLFAAYKRSGLWDACDPKHRACHIGESCMVTGEKSCARILYLAKFEHANGTCSSRGPDHFFCPTISGFDQQYLFPECSACLILTEARGLVLIHRRMLDECVEDEGLSSTDIDCIRTSLSGYIRAYNVRRKLHLEELQRESQMTYGLEMDYVSGNGEIPKAQSPAMGRNGWWKSVVERAMSFITRMLS</sequence>
<dbReference type="EMBL" id="JARH01001034">
    <property type="protein sequence ID" value="EXF73881.1"/>
    <property type="molecule type" value="Genomic_DNA"/>
</dbReference>
<dbReference type="eggNOG" id="ENOG502T697">
    <property type="taxonomic scope" value="Eukaryota"/>
</dbReference>
<protein>
    <submittedName>
        <fullName evidence="1">Uncharacterized protein</fullName>
    </submittedName>
</protein>
<name>A0A010R0U8_9PEZI</name>
<dbReference type="KEGG" id="cfj:CFIO01_07346"/>
<keyword evidence="2" id="KW-1185">Reference proteome</keyword>
<dbReference type="OrthoDB" id="4801410at2759"/>
<proteinExistence type="predicted"/>
<reference evidence="1 2" key="1">
    <citation type="submission" date="2014-02" db="EMBL/GenBank/DDBJ databases">
        <title>The genome sequence of Colletotrichum fioriniae PJ7.</title>
        <authorList>
            <person name="Baroncelli R."/>
            <person name="Thon M.R."/>
        </authorList>
    </citation>
    <scope>NUCLEOTIDE SEQUENCE [LARGE SCALE GENOMIC DNA]</scope>
    <source>
        <strain evidence="1 2">PJ7</strain>
    </source>
</reference>
<evidence type="ECO:0000313" key="1">
    <source>
        <dbReference type="EMBL" id="EXF73881.1"/>
    </source>
</evidence>
<organism evidence="1 2">
    <name type="scientific">Colletotrichum fioriniae PJ7</name>
    <dbReference type="NCBI Taxonomy" id="1445577"/>
    <lineage>
        <taxon>Eukaryota</taxon>
        <taxon>Fungi</taxon>
        <taxon>Dikarya</taxon>
        <taxon>Ascomycota</taxon>
        <taxon>Pezizomycotina</taxon>
        <taxon>Sordariomycetes</taxon>
        <taxon>Hypocreomycetidae</taxon>
        <taxon>Glomerellales</taxon>
        <taxon>Glomerellaceae</taxon>
        <taxon>Colletotrichum</taxon>
        <taxon>Colletotrichum acutatum species complex</taxon>
    </lineage>
</organism>
<accession>A0A010R0U8</accession>
<dbReference type="HOGENOM" id="CLU_100278_0_0_1"/>
<dbReference type="AlphaFoldDB" id="A0A010R0U8"/>